<dbReference type="HOGENOM" id="CLU_067716_0_0_1"/>
<evidence type="ECO:0000256" key="3">
    <source>
        <dbReference type="ARBA" id="ARBA00022475"/>
    </source>
</evidence>
<comment type="subcellular location">
    <subcellularLocation>
        <location evidence="1">Cell membrane</location>
        <topology evidence="1">Multi-pass membrane protein</topology>
    </subcellularLocation>
    <subcellularLocation>
        <location evidence="7">Membrane</location>
        <topology evidence="7">Multi-pass membrane protein</topology>
    </subcellularLocation>
</comment>
<reference evidence="9" key="3">
    <citation type="submission" date="2015-02" db="UniProtKB">
        <authorList>
            <consortium name="EnsemblProtists"/>
        </authorList>
    </citation>
    <scope>IDENTIFICATION</scope>
    <source>
        <strain evidence="9">DAOM BR144</strain>
    </source>
</reference>
<feature type="transmembrane region" description="Helical" evidence="7">
    <location>
        <begin position="275"/>
        <end position="296"/>
    </location>
</feature>
<dbReference type="PANTHER" id="PTHR42865">
    <property type="entry name" value="PROTON/GLUTAMATE-ASPARTATE SYMPORTER"/>
    <property type="match status" value="1"/>
</dbReference>
<keyword evidence="6 7" id="KW-0472">Membrane</keyword>
<keyword evidence="7" id="KW-0769">Symport</keyword>
<proteinExistence type="inferred from homology"/>
<dbReference type="GO" id="GO:0005886">
    <property type="term" value="C:plasma membrane"/>
    <property type="evidence" value="ECO:0007669"/>
    <property type="project" value="UniProtKB-SubCell"/>
</dbReference>
<keyword evidence="10" id="KW-1185">Reference proteome</keyword>
<reference evidence="10" key="1">
    <citation type="journal article" date="2010" name="Genome Biol.">
        <title>Genome sequence of the necrotrophic plant pathogen Pythium ultimum reveals original pathogenicity mechanisms and effector repertoire.</title>
        <authorList>
            <person name="Levesque C.A."/>
            <person name="Brouwer H."/>
            <person name="Cano L."/>
            <person name="Hamilton J.P."/>
            <person name="Holt C."/>
            <person name="Huitema E."/>
            <person name="Raffaele S."/>
            <person name="Robideau G.P."/>
            <person name="Thines M."/>
            <person name="Win J."/>
            <person name="Zerillo M.M."/>
            <person name="Beakes G.W."/>
            <person name="Boore J.L."/>
            <person name="Busam D."/>
            <person name="Dumas B."/>
            <person name="Ferriera S."/>
            <person name="Fuerstenberg S.I."/>
            <person name="Gachon C.M."/>
            <person name="Gaulin E."/>
            <person name="Govers F."/>
            <person name="Grenville-Briggs L."/>
            <person name="Horner N."/>
            <person name="Hostetler J."/>
            <person name="Jiang R.H."/>
            <person name="Johnson J."/>
            <person name="Krajaejun T."/>
            <person name="Lin H."/>
            <person name="Meijer H.J."/>
            <person name="Moore B."/>
            <person name="Morris P."/>
            <person name="Phuntmart V."/>
            <person name="Puiu D."/>
            <person name="Shetty J."/>
            <person name="Stajich J.E."/>
            <person name="Tripathy S."/>
            <person name="Wawra S."/>
            <person name="van West P."/>
            <person name="Whitty B.R."/>
            <person name="Coutinho P.M."/>
            <person name="Henrissat B."/>
            <person name="Martin F."/>
            <person name="Thomas P.D."/>
            <person name="Tyler B.M."/>
            <person name="De Vries R.P."/>
            <person name="Kamoun S."/>
            <person name="Yandell M."/>
            <person name="Tisserat N."/>
            <person name="Buell C.R."/>
        </authorList>
    </citation>
    <scope>NUCLEOTIDE SEQUENCE</scope>
    <source>
        <strain evidence="10">DAOM:BR144</strain>
    </source>
</reference>
<name>K3W8N3_GLOUD</name>
<dbReference type="InParanoid" id="K3W8N3"/>
<feature type="transmembrane region" description="Helical" evidence="7">
    <location>
        <begin position="237"/>
        <end position="263"/>
    </location>
</feature>
<dbReference type="Pfam" id="PF00375">
    <property type="entry name" value="SDF"/>
    <property type="match status" value="1"/>
</dbReference>
<dbReference type="EnsemblProtists" id="PYU1_T001324">
    <property type="protein sequence ID" value="PYU1_T001324"/>
    <property type="gene ID" value="PYU1_G001324"/>
</dbReference>
<comment type="caution">
    <text evidence="7">Lacks conserved residue(s) required for the propagation of feature annotation.</text>
</comment>
<dbReference type="InterPro" id="IPR001991">
    <property type="entry name" value="Na-dicarboxylate_symporter"/>
</dbReference>
<dbReference type="GO" id="GO:0015293">
    <property type="term" value="F:symporter activity"/>
    <property type="evidence" value="ECO:0007669"/>
    <property type="project" value="UniProtKB-UniRule"/>
</dbReference>
<evidence type="ECO:0000313" key="9">
    <source>
        <dbReference type="EnsemblProtists" id="PYU1_T001324"/>
    </source>
</evidence>
<keyword evidence="2 7" id="KW-0813">Transport</keyword>
<evidence type="ECO:0000256" key="6">
    <source>
        <dbReference type="ARBA" id="ARBA00023136"/>
    </source>
</evidence>
<sequence>MDRSGHANRESGDSVVDRGSGNSATDSEGRPKIVLYSSSSIDDEDARSEHSELDLDLYDTDDVPDSWDQQFSIDGEGLGSILSETDAIAAPNPDMSRFRQQTLREDNFDGNASEASSQRRRVLTFTNTTASTHSSQNAHTGRRPMDYQPYIRTNFTAQDTVGTPSDPYEILGTPPGDPPSTQPDEMPTLEAEVKTPRTMNPYWVFLIMMIGFTIGCIGLQFDLPSDVGYWLNTIGGLYIRAVNCVTLPMAFCQVVVSVSALTAKNTLTTLWMRTTGVFLLMCTLSTMASIGIAYAFQPLMKEHESLGMALNHPKFAFVCPNGRYFQQEEDGSLSCKGDAVQANTTFPEYLGA</sequence>
<feature type="transmembrane region" description="Helical" evidence="7">
    <location>
        <begin position="202"/>
        <end position="221"/>
    </location>
</feature>
<dbReference type="VEuPathDB" id="FungiDB:PYU1_G001324"/>
<keyword evidence="3" id="KW-1003">Cell membrane</keyword>
<evidence type="ECO:0000256" key="1">
    <source>
        <dbReference type="ARBA" id="ARBA00004651"/>
    </source>
</evidence>
<keyword evidence="5 7" id="KW-1133">Transmembrane helix</keyword>
<dbReference type="InterPro" id="IPR036458">
    <property type="entry name" value="Na:dicarbo_symporter_sf"/>
</dbReference>
<evidence type="ECO:0000256" key="8">
    <source>
        <dbReference type="SAM" id="MobiDB-lite"/>
    </source>
</evidence>
<feature type="compositionally biased region" description="Basic and acidic residues" evidence="8">
    <location>
        <begin position="1"/>
        <end position="16"/>
    </location>
</feature>
<feature type="region of interest" description="Disordered" evidence="8">
    <location>
        <begin position="1"/>
        <end position="52"/>
    </location>
</feature>
<dbReference type="PANTHER" id="PTHR42865:SF7">
    <property type="entry name" value="PROTON_GLUTAMATE-ASPARTATE SYMPORTER"/>
    <property type="match status" value="1"/>
</dbReference>
<dbReference type="EMBL" id="GL376626">
    <property type="status" value="NOT_ANNOTATED_CDS"/>
    <property type="molecule type" value="Genomic_DNA"/>
</dbReference>
<dbReference type="eggNOG" id="ENOG502RVNZ">
    <property type="taxonomic scope" value="Eukaryota"/>
</dbReference>
<evidence type="ECO:0000313" key="10">
    <source>
        <dbReference type="Proteomes" id="UP000019132"/>
    </source>
</evidence>
<evidence type="ECO:0000256" key="5">
    <source>
        <dbReference type="ARBA" id="ARBA00022989"/>
    </source>
</evidence>
<protein>
    <recommendedName>
        <fullName evidence="7">Amino acid transporter</fullName>
    </recommendedName>
</protein>
<evidence type="ECO:0000256" key="7">
    <source>
        <dbReference type="RuleBase" id="RU361216"/>
    </source>
</evidence>
<evidence type="ECO:0000256" key="4">
    <source>
        <dbReference type="ARBA" id="ARBA00022692"/>
    </source>
</evidence>
<dbReference type="Gene3D" id="1.10.3860.10">
    <property type="entry name" value="Sodium:dicarboxylate symporter"/>
    <property type="match status" value="1"/>
</dbReference>
<accession>K3W8N3</accession>
<dbReference type="STRING" id="431595.K3W8N3"/>
<keyword evidence="4 7" id="KW-0812">Transmembrane</keyword>
<dbReference type="Proteomes" id="UP000019132">
    <property type="component" value="Unassembled WGS sequence"/>
</dbReference>
<reference evidence="10" key="2">
    <citation type="submission" date="2010-04" db="EMBL/GenBank/DDBJ databases">
        <authorList>
            <person name="Buell R."/>
            <person name="Hamilton J."/>
            <person name="Hostetler J."/>
        </authorList>
    </citation>
    <scope>NUCLEOTIDE SEQUENCE [LARGE SCALE GENOMIC DNA]</scope>
    <source>
        <strain evidence="10">DAOM:BR144</strain>
    </source>
</reference>
<evidence type="ECO:0000256" key="2">
    <source>
        <dbReference type="ARBA" id="ARBA00022448"/>
    </source>
</evidence>
<organism evidence="9 10">
    <name type="scientific">Globisporangium ultimum (strain ATCC 200006 / CBS 805.95 / DAOM BR144)</name>
    <name type="common">Pythium ultimum</name>
    <dbReference type="NCBI Taxonomy" id="431595"/>
    <lineage>
        <taxon>Eukaryota</taxon>
        <taxon>Sar</taxon>
        <taxon>Stramenopiles</taxon>
        <taxon>Oomycota</taxon>
        <taxon>Peronosporomycetes</taxon>
        <taxon>Pythiales</taxon>
        <taxon>Pythiaceae</taxon>
        <taxon>Globisporangium</taxon>
    </lineage>
</organism>
<dbReference type="AlphaFoldDB" id="K3W8N3"/>
<comment type="similarity">
    <text evidence="7">Belongs to the dicarboxylate/amino acid:cation symporter (DAACS) (TC 2.A.23) family.</text>
</comment>
<dbReference type="SUPFAM" id="SSF118215">
    <property type="entry name" value="Proton glutamate symport protein"/>
    <property type="match status" value="1"/>
</dbReference>